<comment type="caution">
    <text evidence="14">The sequence shown here is derived from an EMBL/GenBank/DDBJ whole genome shotgun (WGS) entry which is preliminary data.</text>
</comment>
<feature type="domain" description="HAMP" evidence="13">
    <location>
        <begin position="190"/>
        <end position="243"/>
    </location>
</feature>
<dbReference type="PANTHER" id="PTHR45436">
    <property type="entry name" value="SENSOR HISTIDINE KINASE YKOH"/>
    <property type="match status" value="1"/>
</dbReference>
<dbReference type="SUPFAM" id="SSF47384">
    <property type="entry name" value="Homodimeric domain of signal transducing histidine kinase"/>
    <property type="match status" value="1"/>
</dbReference>
<organism evidence="14 15">
    <name type="scientific">Nannocystis radixulma</name>
    <dbReference type="NCBI Taxonomy" id="2995305"/>
    <lineage>
        <taxon>Bacteria</taxon>
        <taxon>Pseudomonadati</taxon>
        <taxon>Myxococcota</taxon>
        <taxon>Polyangia</taxon>
        <taxon>Nannocystales</taxon>
        <taxon>Nannocystaceae</taxon>
        <taxon>Nannocystis</taxon>
    </lineage>
</organism>
<dbReference type="InterPro" id="IPR036890">
    <property type="entry name" value="HATPase_C_sf"/>
</dbReference>
<feature type="domain" description="Histidine kinase" evidence="12">
    <location>
        <begin position="251"/>
        <end position="452"/>
    </location>
</feature>
<dbReference type="InterPro" id="IPR036097">
    <property type="entry name" value="HisK_dim/P_sf"/>
</dbReference>
<keyword evidence="4" id="KW-0597">Phosphoprotein</keyword>
<dbReference type="PROSITE" id="PS50109">
    <property type="entry name" value="HIS_KIN"/>
    <property type="match status" value="1"/>
</dbReference>
<dbReference type="PROSITE" id="PS50885">
    <property type="entry name" value="HAMP"/>
    <property type="match status" value="1"/>
</dbReference>
<dbReference type="SMART" id="SM00387">
    <property type="entry name" value="HATPase_c"/>
    <property type="match status" value="1"/>
</dbReference>
<dbReference type="InterPro" id="IPR005467">
    <property type="entry name" value="His_kinase_dom"/>
</dbReference>
<feature type="transmembrane region" description="Helical" evidence="11">
    <location>
        <begin position="161"/>
        <end position="189"/>
    </location>
</feature>
<dbReference type="InterPro" id="IPR004358">
    <property type="entry name" value="Sig_transdc_His_kin-like_C"/>
</dbReference>
<dbReference type="SMART" id="SM00388">
    <property type="entry name" value="HisKA"/>
    <property type="match status" value="1"/>
</dbReference>
<dbReference type="Proteomes" id="UP001217838">
    <property type="component" value="Unassembled WGS sequence"/>
</dbReference>
<evidence type="ECO:0000256" key="1">
    <source>
        <dbReference type="ARBA" id="ARBA00000085"/>
    </source>
</evidence>
<comment type="subcellular location">
    <subcellularLocation>
        <location evidence="2">Membrane</location>
        <topology evidence="2">Multi-pass membrane protein</topology>
    </subcellularLocation>
</comment>
<keyword evidence="10 11" id="KW-0472">Membrane</keyword>
<keyword evidence="9" id="KW-0902">Two-component regulatory system</keyword>
<keyword evidence="15" id="KW-1185">Reference proteome</keyword>
<dbReference type="CDD" id="cd00082">
    <property type="entry name" value="HisKA"/>
    <property type="match status" value="1"/>
</dbReference>
<sequence length="461" mass="49741">MSKSGSLRWRLVRRLVALQAVLLALFLLSLLGLLWWRGEPLALESEDVVLDVVREAIARAPDGSIALRSTPALTALRADGPGLWFTIHDAQGHWLTEGDVPPEYTRIGHALDHIGQARLGWNLGDPPRPTARVKRMDTTVGMVHVMTGPGGSVSAGQLAEFALLTLAVLGLPGVLLMALATLVATPLVVRQAMRGLDRAAADATRIDVEQRGVRLPTTHVPAEAAPLVDAVNAALSRLDEGYARQQRFLLDAAHELRTPIAILQARLEGLADGAQRTQLMEDVARLANLAEQMLDAQRLRQQDVAFAPLDLADLARRVAADLAPLVIAAGYDISLEDESAGAMLVDGDRAALERVLTNLVQNAIQHGSRRGTITLRVLAPRTLEVADQGEGIPAEHSERIFEPFHRLRPRAGGAGLGLHLVREIVQRHGARITVHDESGGGACFRIEFPPMATNPHRPPTS</sequence>
<protein>
    <recommendedName>
        <fullName evidence="3">histidine kinase</fullName>
        <ecNumber evidence="3">2.7.13.3</ecNumber>
    </recommendedName>
</protein>
<keyword evidence="5" id="KW-0808">Transferase</keyword>
<proteinExistence type="predicted"/>
<evidence type="ECO:0000313" key="14">
    <source>
        <dbReference type="EMBL" id="MDC0672121.1"/>
    </source>
</evidence>
<dbReference type="InterPro" id="IPR003594">
    <property type="entry name" value="HATPase_dom"/>
</dbReference>
<evidence type="ECO:0000256" key="11">
    <source>
        <dbReference type="SAM" id="Phobius"/>
    </source>
</evidence>
<dbReference type="InterPro" id="IPR003661">
    <property type="entry name" value="HisK_dim/P_dom"/>
</dbReference>
<dbReference type="RefSeq" id="WP_272003363.1">
    <property type="nucleotide sequence ID" value="NZ_JAQNDN010000019.1"/>
</dbReference>
<evidence type="ECO:0000256" key="3">
    <source>
        <dbReference type="ARBA" id="ARBA00012438"/>
    </source>
</evidence>
<dbReference type="SUPFAM" id="SSF55874">
    <property type="entry name" value="ATPase domain of HSP90 chaperone/DNA topoisomerase II/histidine kinase"/>
    <property type="match status" value="1"/>
</dbReference>
<keyword evidence="7 14" id="KW-0418">Kinase</keyword>
<dbReference type="EMBL" id="JAQNDN010000019">
    <property type="protein sequence ID" value="MDC0672121.1"/>
    <property type="molecule type" value="Genomic_DNA"/>
</dbReference>
<evidence type="ECO:0000313" key="15">
    <source>
        <dbReference type="Proteomes" id="UP001217838"/>
    </source>
</evidence>
<comment type="catalytic activity">
    <reaction evidence="1">
        <text>ATP + protein L-histidine = ADP + protein N-phospho-L-histidine.</text>
        <dbReference type="EC" id="2.7.13.3"/>
    </reaction>
</comment>
<accession>A0ABT5BDB7</accession>
<dbReference type="Pfam" id="PF02518">
    <property type="entry name" value="HATPase_c"/>
    <property type="match status" value="1"/>
</dbReference>
<gene>
    <name evidence="14" type="ORF">POL58_30520</name>
</gene>
<evidence type="ECO:0000256" key="4">
    <source>
        <dbReference type="ARBA" id="ARBA00022553"/>
    </source>
</evidence>
<reference evidence="14 15" key="1">
    <citation type="submission" date="2022-11" db="EMBL/GenBank/DDBJ databases">
        <title>Minimal conservation of predation-associated metabolite biosynthetic gene clusters underscores biosynthetic potential of Myxococcota including descriptions for ten novel species: Archangium lansinium sp. nov., Myxococcus landrumus sp. nov., Nannocystis bai.</title>
        <authorList>
            <person name="Ahearne A."/>
            <person name="Stevens C."/>
            <person name="Dowd S."/>
        </authorList>
    </citation>
    <scope>NUCLEOTIDE SEQUENCE [LARGE SCALE GENOMIC DNA]</scope>
    <source>
        <strain evidence="14 15">NCELM</strain>
    </source>
</reference>
<dbReference type="CDD" id="cd00075">
    <property type="entry name" value="HATPase"/>
    <property type="match status" value="1"/>
</dbReference>
<evidence type="ECO:0000256" key="6">
    <source>
        <dbReference type="ARBA" id="ARBA00022692"/>
    </source>
</evidence>
<keyword evidence="8 11" id="KW-1133">Transmembrane helix</keyword>
<dbReference type="GO" id="GO:0016301">
    <property type="term" value="F:kinase activity"/>
    <property type="evidence" value="ECO:0007669"/>
    <property type="project" value="UniProtKB-KW"/>
</dbReference>
<evidence type="ECO:0000256" key="5">
    <source>
        <dbReference type="ARBA" id="ARBA00022679"/>
    </source>
</evidence>
<dbReference type="Gene3D" id="1.10.287.130">
    <property type="match status" value="1"/>
</dbReference>
<dbReference type="EC" id="2.7.13.3" evidence="3"/>
<keyword evidence="6 11" id="KW-0812">Transmembrane</keyword>
<evidence type="ECO:0000256" key="9">
    <source>
        <dbReference type="ARBA" id="ARBA00023012"/>
    </source>
</evidence>
<evidence type="ECO:0000259" key="13">
    <source>
        <dbReference type="PROSITE" id="PS50885"/>
    </source>
</evidence>
<dbReference type="InterPro" id="IPR050428">
    <property type="entry name" value="TCS_sensor_his_kinase"/>
</dbReference>
<dbReference type="PANTHER" id="PTHR45436:SF15">
    <property type="entry name" value="SENSOR HISTIDINE KINASE CUSS"/>
    <property type="match status" value="1"/>
</dbReference>
<feature type="transmembrane region" description="Helical" evidence="11">
    <location>
        <begin position="12"/>
        <end position="36"/>
    </location>
</feature>
<evidence type="ECO:0000256" key="7">
    <source>
        <dbReference type="ARBA" id="ARBA00022777"/>
    </source>
</evidence>
<dbReference type="InterPro" id="IPR003660">
    <property type="entry name" value="HAMP_dom"/>
</dbReference>
<name>A0ABT5BDB7_9BACT</name>
<evidence type="ECO:0000256" key="10">
    <source>
        <dbReference type="ARBA" id="ARBA00023136"/>
    </source>
</evidence>
<evidence type="ECO:0000259" key="12">
    <source>
        <dbReference type="PROSITE" id="PS50109"/>
    </source>
</evidence>
<dbReference type="PRINTS" id="PR00344">
    <property type="entry name" value="BCTRLSENSOR"/>
</dbReference>
<evidence type="ECO:0000256" key="2">
    <source>
        <dbReference type="ARBA" id="ARBA00004141"/>
    </source>
</evidence>
<dbReference type="Gene3D" id="3.30.565.10">
    <property type="entry name" value="Histidine kinase-like ATPase, C-terminal domain"/>
    <property type="match status" value="1"/>
</dbReference>
<evidence type="ECO:0000256" key="8">
    <source>
        <dbReference type="ARBA" id="ARBA00022989"/>
    </source>
</evidence>